<dbReference type="Proteomes" id="UP001589813">
    <property type="component" value="Unassembled WGS sequence"/>
</dbReference>
<evidence type="ECO:0000256" key="2">
    <source>
        <dbReference type="ARBA" id="ARBA00006555"/>
    </source>
</evidence>
<keyword evidence="5" id="KW-0997">Cell inner membrane</keyword>
<dbReference type="InterPro" id="IPR006260">
    <property type="entry name" value="TonB/TolA_C"/>
</dbReference>
<evidence type="ECO:0000256" key="8">
    <source>
        <dbReference type="ARBA" id="ARBA00022989"/>
    </source>
</evidence>
<dbReference type="InterPro" id="IPR037682">
    <property type="entry name" value="TonB_C"/>
</dbReference>
<sequence length="232" mass="25424">MTTISIRDNPHLSPLLLERQHDLTPLTPLPAIGRGLTMTLTAALISFALFQLMAQLVQSTAPITPRVDTVFDVTPLVPREESAAKKIIREIPPPPVSQVAPKLVVPTSAEPGDLLDVPISAQQPVMSLQGPTLETPPSHDKAATPLVRIEPKYPPAAARDGVNGWVRLRFNIAADGRVTDVKVLAAEPRRVFDHEAMRALKNWKYQPKLENGRAVAQSDLEVQLDFRLDQQG</sequence>
<evidence type="ECO:0000313" key="11">
    <source>
        <dbReference type="EMBL" id="MFC0050337.1"/>
    </source>
</evidence>
<dbReference type="InterPro" id="IPR051045">
    <property type="entry name" value="TonB-dependent_transducer"/>
</dbReference>
<evidence type="ECO:0000256" key="4">
    <source>
        <dbReference type="ARBA" id="ARBA00022475"/>
    </source>
</evidence>
<organism evidence="11 12">
    <name type="scientific">Rheinheimera tilapiae</name>
    <dbReference type="NCBI Taxonomy" id="875043"/>
    <lineage>
        <taxon>Bacteria</taxon>
        <taxon>Pseudomonadati</taxon>
        <taxon>Pseudomonadota</taxon>
        <taxon>Gammaproteobacteria</taxon>
        <taxon>Chromatiales</taxon>
        <taxon>Chromatiaceae</taxon>
        <taxon>Rheinheimera</taxon>
    </lineage>
</organism>
<reference evidence="11 12" key="1">
    <citation type="submission" date="2024-09" db="EMBL/GenBank/DDBJ databases">
        <authorList>
            <person name="Sun Q."/>
            <person name="Mori K."/>
        </authorList>
    </citation>
    <scope>NUCLEOTIDE SEQUENCE [LARGE SCALE GENOMIC DNA]</scope>
    <source>
        <strain evidence="11 12">KCTC 23315</strain>
    </source>
</reference>
<dbReference type="PANTHER" id="PTHR33446">
    <property type="entry name" value="PROTEIN TONB-RELATED"/>
    <property type="match status" value="1"/>
</dbReference>
<keyword evidence="7" id="KW-0653">Protein transport</keyword>
<accession>A0ABV6BHQ4</accession>
<evidence type="ECO:0000256" key="5">
    <source>
        <dbReference type="ARBA" id="ARBA00022519"/>
    </source>
</evidence>
<protein>
    <submittedName>
        <fullName evidence="11">Energy transducer TonB</fullName>
    </submittedName>
</protein>
<proteinExistence type="inferred from homology"/>
<dbReference type="RefSeq" id="WP_377247930.1">
    <property type="nucleotide sequence ID" value="NZ_JBHLXP010000005.1"/>
</dbReference>
<dbReference type="PROSITE" id="PS52015">
    <property type="entry name" value="TONB_CTD"/>
    <property type="match status" value="1"/>
</dbReference>
<keyword evidence="4" id="KW-1003">Cell membrane</keyword>
<evidence type="ECO:0000313" key="12">
    <source>
        <dbReference type="Proteomes" id="UP001589813"/>
    </source>
</evidence>
<keyword evidence="12" id="KW-1185">Reference proteome</keyword>
<evidence type="ECO:0000259" key="10">
    <source>
        <dbReference type="PROSITE" id="PS52015"/>
    </source>
</evidence>
<comment type="subcellular location">
    <subcellularLocation>
        <location evidence="1">Cell inner membrane</location>
        <topology evidence="1">Single-pass membrane protein</topology>
        <orientation evidence="1">Periplasmic side</orientation>
    </subcellularLocation>
</comment>
<keyword evidence="6" id="KW-0812">Transmembrane</keyword>
<keyword evidence="9" id="KW-0472">Membrane</keyword>
<gene>
    <name evidence="11" type="ORF">ACFFJP_18720</name>
</gene>
<evidence type="ECO:0000256" key="3">
    <source>
        <dbReference type="ARBA" id="ARBA00022448"/>
    </source>
</evidence>
<dbReference type="PANTHER" id="PTHR33446:SF14">
    <property type="entry name" value="PROTEIN TONB"/>
    <property type="match status" value="1"/>
</dbReference>
<keyword evidence="8" id="KW-1133">Transmembrane helix</keyword>
<comment type="similarity">
    <text evidence="2">Belongs to the TonB family.</text>
</comment>
<name>A0ABV6BHQ4_9GAMM</name>
<evidence type="ECO:0000256" key="7">
    <source>
        <dbReference type="ARBA" id="ARBA00022927"/>
    </source>
</evidence>
<feature type="domain" description="TonB C-terminal" evidence="10">
    <location>
        <begin position="138"/>
        <end position="232"/>
    </location>
</feature>
<dbReference type="Pfam" id="PF03544">
    <property type="entry name" value="TonB_C"/>
    <property type="match status" value="1"/>
</dbReference>
<evidence type="ECO:0000256" key="9">
    <source>
        <dbReference type="ARBA" id="ARBA00023136"/>
    </source>
</evidence>
<evidence type="ECO:0000256" key="1">
    <source>
        <dbReference type="ARBA" id="ARBA00004383"/>
    </source>
</evidence>
<evidence type="ECO:0000256" key="6">
    <source>
        <dbReference type="ARBA" id="ARBA00022692"/>
    </source>
</evidence>
<keyword evidence="3" id="KW-0813">Transport</keyword>
<dbReference type="EMBL" id="JBHLXP010000005">
    <property type="protein sequence ID" value="MFC0050337.1"/>
    <property type="molecule type" value="Genomic_DNA"/>
</dbReference>
<dbReference type="Gene3D" id="3.30.1150.10">
    <property type="match status" value="1"/>
</dbReference>
<dbReference type="NCBIfam" id="TIGR01352">
    <property type="entry name" value="tonB_Cterm"/>
    <property type="match status" value="1"/>
</dbReference>
<dbReference type="SUPFAM" id="SSF74653">
    <property type="entry name" value="TolA/TonB C-terminal domain"/>
    <property type="match status" value="1"/>
</dbReference>
<comment type="caution">
    <text evidence="11">The sequence shown here is derived from an EMBL/GenBank/DDBJ whole genome shotgun (WGS) entry which is preliminary data.</text>
</comment>